<dbReference type="Pfam" id="PF02653">
    <property type="entry name" value="BPD_transp_2"/>
    <property type="match status" value="1"/>
</dbReference>
<name>A0A917UBL2_9ACTN</name>
<dbReference type="RefSeq" id="WP_190256626.1">
    <property type="nucleotide sequence ID" value="NZ_BMPI01000077.1"/>
</dbReference>
<evidence type="ECO:0000256" key="3">
    <source>
        <dbReference type="ARBA" id="ARBA00022692"/>
    </source>
</evidence>
<dbReference type="Proteomes" id="UP000642070">
    <property type="component" value="Unassembled WGS sequence"/>
</dbReference>
<dbReference type="AlphaFoldDB" id="A0A917UBL2"/>
<keyword evidence="2" id="KW-1003">Cell membrane</keyword>
<comment type="subcellular location">
    <subcellularLocation>
        <location evidence="1">Cell membrane</location>
        <topology evidence="1">Multi-pass membrane protein</topology>
    </subcellularLocation>
</comment>
<comment type="caution">
    <text evidence="8">The sequence shown here is derived from an EMBL/GenBank/DDBJ whole genome shotgun (WGS) entry which is preliminary data.</text>
</comment>
<evidence type="ECO:0000313" key="8">
    <source>
        <dbReference type="EMBL" id="GGM78199.1"/>
    </source>
</evidence>
<feature type="transmembrane region" description="Helical" evidence="7">
    <location>
        <begin position="35"/>
        <end position="55"/>
    </location>
</feature>
<accession>A0A917UBL2</accession>
<dbReference type="PANTHER" id="PTHR30482:SF20">
    <property type="entry name" value="HIGH-AFFINITY BRANCHED-CHAIN AMINO ACID TRANSPORT SYSTEM PERMEASE PROTEIN LIVM"/>
    <property type="match status" value="1"/>
</dbReference>
<keyword evidence="5 7" id="KW-0472">Membrane</keyword>
<evidence type="ECO:0000256" key="4">
    <source>
        <dbReference type="ARBA" id="ARBA00022989"/>
    </source>
</evidence>
<keyword evidence="9" id="KW-1185">Reference proteome</keyword>
<proteinExistence type="predicted"/>
<feature type="region of interest" description="Disordered" evidence="6">
    <location>
        <begin position="1"/>
        <end position="23"/>
    </location>
</feature>
<reference evidence="8" key="2">
    <citation type="submission" date="2020-09" db="EMBL/GenBank/DDBJ databases">
        <authorList>
            <person name="Sun Q."/>
            <person name="Ohkuma M."/>
        </authorList>
    </citation>
    <scope>NUCLEOTIDE SEQUENCE</scope>
    <source>
        <strain evidence="8">JCM 19831</strain>
    </source>
</reference>
<feature type="transmembrane region" description="Helical" evidence="7">
    <location>
        <begin position="111"/>
        <end position="132"/>
    </location>
</feature>
<feature type="transmembrane region" description="Helical" evidence="7">
    <location>
        <begin position="188"/>
        <end position="206"/>
    </location>
</feature>
<organism evidence="8 9">
    <name type="scientific">Dactylosporangium sucinum</name>
    <dbReference type="NCBI Taxonomy" id="1424081"/>
    <lineage>
        <taxon>Bacteria</taxon>
        <taxon>Bacillati</taxon>
        <taxon>Actinomycetota</taxon>
        <taxon>Actinomycetes</taxon>
        <taxon>Micromonosporales</taxon>
        <taxon>Micromonosporaceae</taxon>
        <taxon>Dactylosporangium</taxon>
    </lineage>
</organism>
<reference evidence="8" key="1">
    <citation type="journal article" date="2014" name="Int. J. Syst. Evol. Microbiol.">
        <title>Complete genome sequence of Corynebacterium casei LMG S-19264T (=DSM 44701T), isolated from a smear-ripened cheese.</title>
        <authorList>
            <consortium name="US DOE Joint Genome Institute (JGI-PGF)"/>
            <person name="Walter F."/>
            <person name="Albersmeier A."/>
            <person name="Kalinowski J."/>
            <person name="Ruckert C."/>
        </authorList>
    </citation>
    <scope>NUCLEOTIDE SEQUENCE</scope>
    <source>
        <strain evidence="8">JCM 19831</strain>
    </source>
</reference>
<evidence type="ECO:0000256" key="6">
    <source>
        <dbReference type="SAM" id="MobiDB-lite"/>
    </source>
</evidence>
<dbReference type="GO" id="GO:0015658">
    <property type="term" value="F:branched-chain amino acid transmembrane transporter activity"/>
    <property type="evidence" value="ECO:0007669"/>
    <property type="project" value="InterPro"/>
</dbReference>
<dbReference type="EMBL" id="BMPI01000077">
    <property type="protein sequence ID" value="GGM78199.1"/>
    <property type="molecule type" value="Genomic_DNA"/>
</dbReference>
<protein>
    <submittedName>
        <fullName evidence="8">Branched-chain amino acid ABC transporter permease</fullName>
    </submittedName>
</protein>
<feature type="transmembrane region" description="Helical" evidence="7">
    <location>
        <begin position="61"/>
        <end position="80"/>
    </location>
</feature>
<dbReference type="CDD" id="cd06581">
    <property type="entry name" value="TM_PBP1_LivM_like"/>
    <property type="match status" value="1"/>
</dbReference>
<dbReference type="PANTHER" id="PTHR30482">
    <property type="entry name" value="HIGH-AFFINITY BRANCHED-CHAIN AMINO ACID TRANSPORT SYSTEM PERMEASE"/>
    <property type="match status" value="1"/>
</dbReference>
<gene>
    <name evidence="8" type="ORF">GCM10007977_094620</name>
</gene>
<keyword evidence="4 7" id="KW-1133">Transmembrane helix</keyword>
<keyword evidence="3 7" id="KW-0812">Transmembrane</keyword>
<feature type="transmembrane region" description="Helical" evidence="7">
    <location>
        <begin position="139"/>
        <end position="157"/>
    </location>
</feature>
<feature type="transmembrane region" description="Helical" evidence="7">
    <location>
        <begin position="311"/>
        <end position="330"/>
    </location>
</feature>
<dbReference type="InterPro" id="IPR001851">
    <property type="entry name" value="ABC_transp_permease"/>
</dbReference>
<sequence length="350" mass="37122">MSTVQIDPAPPAAEPAPRSPLRFLRPQPHDRRRHLLAIAAFVVVVALVGPAIGGTSRANQFLVNLWLMYSVAALGFYWIFGLAGRFAFCQTFMMAFGGYLSAWVTREGYPFIAGIGVAMATTAVAAGIVGTLVRKAQHFYFAIATFAVTQVGTIVFARADGFTGPNGQTVGIGAPELFGYVFRRDGEVFWLFLGVLAACLAVGALIERSPMRREAIAARDNFTVAHLAGVRANRVHIVLFMLGSALGGLSGAMIGHWQGVMGSDSFGIDLTIGLFLILLLGGSDSLWGPIIGSAVFVALPKLLSDIERFGSIVYGVLLLAVVLALPNGIAESVRRLLARLARGRSTNAAG</sequence>
<evidence type="ECO:0000256" key="5">
    <source>
        <dbReference type="ARBA" id="ARBA00023136"/>
    </source>
</evidence>
<feature type="compositionally biased region" description="Pro residues" evidence="6">
    <location>
        <begin position="8"/>
        <end position="18"/>
    </location>
</feature>
<dbReference type="GO" id="GO:0005886">
    <property type="term" value="C:plasma membrane"/>
    <property type="evidence" value="ECO:0007669"/>
    <property type="project" value="UniProtKB-SubCell"/>
</dbReference>
<evidence type="ECO:0000313" key="9">
    <source>
        <dbReference type="Proteomes" id="UP000642070"/>
    </source>
</evidence>
<feature type="transmembrane region" description="Helical" evidence="7">
    <location>
        <begin position="270"/>
        <end position="299"/>
    </location>
</feature>
<evidence type="ECO:0000256" key="2">
    <source>
        <dbReference type="ARBA" id="ARBA00022475"/>
    </source>
</evidence>
<evidence type="ECO:0000256" key="1">
    <source>
        <dbReference type="ARBA" id="ARBA00004651"/>
    </source>
</evidence>
<evidence type="ECO:0000256" key="7">
    <source>
        <dbReference type="SAM" id="Phobius"/>
    </source>
</evidence>
<feature type="transmembrane region" description="Helical" evidence="7">
    <location>
        <begin position="237"/>
        <end position="258"/>
    </location>
</feature>
<dbReference type="InterPro" id="IPR043428">
    <property type="entry name" value="LivM-like"/>
</dbReference>